<comment type="similarity">
    <text evidence="2">Belongs to the importin beta family.</text>
</comment>
<dbReference type="PROSITE" id="PS50166">
    <property type="entry name" value="IMPORTIN_B_NT"/>
    <property type="match status" value="1"/>
</dbReference>
<dbReference type="SUPFAM" id="SSF48371">
    <property type="entry name" value="ARM repeat"/>
    <property type="match status" value="1"/>
</dbReference>
<dbReference type="Pfam" id="PF03810">
    <property type="entry name" value="IBN_N"/>
    <property type="match status" value="1"/>
</dbReference>
<dbReference type="InterPro" id="IPR051345">
    <property type="entry name" value="Importin_beta-like_NTR"/>
</dbReference>
<dbReference type="InterPro" id="IPR040520">
    <property type="entry name" value="Importin_rep_3"/>
</dbReference>
<dbReference type="Proteomes" id="UP001652740">
    <property type="component" value="Unplaced"/>
</dbReference>
<comment type="subunit">
    <text evidence="3">Interacts with UBC9, RAN, RBM8A, eIF-1A and PAX6.</text>
</comment>
<evidence type="ECO:0000259" key="6">
    <source>
        <dbReference type="PROSITE" id="PS50166"/>
    </source>
</evidence>
<dbReference type="InterPro" id="IPR040709">
    <property type="entry name" value="Importin_rep_1"/>
</dbReference>
<comment type="subcellular location">
    <subcellularLocation>
        <location evidence="1">Nucleus</location>
    </subcellularLocation>
</comment>
<dbReference type="PANTHER" id="PTHR12363:SF33">
    <property type="entry name" value="IMPORTIN-13"/>
    <property type="match status" value="1"/>
</dbReference>
<evidence type="ECO:0000256" key="5">
    <source>
        <dbReference type="ARBA" id="ARBA00023242"/>
    </source>
</evidence>
<dbReference type="RefSeq" id="XP_052752608.1">
    <property type="nucleotide sequence ID" value="XM_052896648.1"/>
</dbReference>
<name>A0ABM3MMJ8_GALME</name>
<reference evidence="8" key="1">
    <citation type="submission" date="2025-08" db="UniProtKB">
        <authorList>
            <consortium name="RefSeq"/>
        </authorList>
    </citation>
    <scope>IDENTIFICATION</scope>
    <source>
        <tissue evidence="8">Whole larvae</tissue>
    </source>
</reference>
<evidence type="ECO:0000256" key="1">
    <source>
        <dbReference type="ARBA" id="ARBA00004123"/>
    </source>
</evidence>
<evidence type="ECO:0000256" key="4">
    <source>
        <dbReference type="ARBA" id="ARBA00022448"/>
    </source>
</evidence>
<organism evidence="7 8">
    <name type="scientific">Galleria mellonella</name>
    <name type="common">Greater wax moth</name>
    <dbReference type="NCBI Taxonomy" id="7137"/>
    <lineage>
        <taxon>Eukaryota</taxon>
        <taxon>Metazoa</taxon>
        <taxon>Ecdysozoa</taxon>
        <taxon>Arthropoda</taxon>
        <taxon>Hexapoda</taxon>
        <taxon>Insecta</taxon>
        <taxon>Pterygota</taxon>
        <taxon>Neoptera</taxon>
        <taxon>Endopterygota</taxon>
        <taxon>Lepidoptera</taxon>
        <taxon>Glossata</taxon>
        <taxon>Ditrysia</taxon>
        <taxon>Pyraloidea</taxon>
        <taxon>Pyralidae</taxon>
        <taxon>Galleriinae</taxon>
        <taxon>Galleria</taxon>
    </lineage>
</organism>
<gene>
    <name evidence="8" type="primary">LOC113511788</name>
</gene>
<keyword evidence="5" id="KW-0539">Nucleus</keyword>
<sequence length="963" mass="102680">MEYTPQNLEFAVSVFYNGEQFDRAKAHTWLTAAQRVPEAWKFVWELLQPSKGTEIQFYAATTLHTKILRCWNEVPPENYEELKEKLLQAVFTYSKGPKIVTNRLCISLAAFILQQGTVDLATILRPLSTMENTSLLLEVLTVIPEEYNSMTMGSALRAKNCAALQQACPAVLDDMLRYLQTVYIEYSDEGPPEASVQGWLRAANCAYSWLTLSDEDAAGALPDRLPLCRALLHLVRLLYSCSEAVSDSALEACEMALSAVRAAGAAPDAARQPRAALQLLADLLALVAPVLARDNVPNSINEELLSALITCCVALGECHTQVIVQAAEGAGGNAGEETARQLVEVLLAAQAAPGHYPLHETRSNLVFGFWYTLQDQVLNVPSEKELHPMWREVFSQLLTTLVCKSEVPADVTLSRDDIELLRCYRQDISDTVMYCFGILGEWCWTTVEAAYSAASTDARREAALHVFVALADAAPPQRAPDALAALLQRAVGVAGAPSPSSALLATALDCLGAYASWVGSVGEARGAALGGECVRAAGAALARSPAAAALALRRLCTDCRAPAAALAAHVVHAAHAAQSKTYGSKNEGGEVGNCISDAWVRRQLLGAAGAALAAADYADAAPLLQTLAATLYEDLQQQARSAARPGGGSGGGAAELAGALLAALDPQPALAADLLRALAPALPPFALHPALVEPMFHILKQAVATLMTDCIRMVGEIAQLTITGFNTRPCASGLDVVKLLVLFVGSEWPESPQLLHGCIARSAAAVASDPSACPDLTEALFALLHTITKKKPQYIDWIDDLLPELVDLGCECVRLWEVSAARAACGWLAALAAQRPPALQPRAPALTAAVLRCIGGATPRNQIEPLAELLLALNRAEWRCPPGAAAEQAAGLAGWLRQALAVAGFPTEHATDPHKHKFIAAVVKEKSSKRRLLETVQEFSLVCRGLIGTEYARQTLASRQLVA</sequence>
<dbReference type="InterPro" id="IPR001494">
    <property type="entry name" value="Importin-beta_N"/>
</dbReference>
<dbReference type="SMART" id="SM00913">
    <property type="entry name" value="IBN_N"/>
    <property type="match status" value="1"/>
</dbReference>
<keyword evidence="4" id="KW-0813">Transport</keyword>
<accession>A0ABM3MMJ8</accession>
<dbReference type="InterPro" id="IPR016024">
    <property type="entry name" value="ARM-type_fold"/>
</dbReference>
<evidence type="ECO:0000256" key="3">
    <source>
        <dbReference type="ARBA" id="ARBA00011422"/>
    </source>
</evidence>
<dbReference type="Pfam" id="PF18773">
    <property type="entry name" value="Importin_rep"/>
    <property type="match status" value="1"/>
</dbReference>
<proteinExistence type="inferred from homology"/>
<dbReference type="Gene3D" id="1.25.10.10">
    <property type="entry name" value="Leucine-rich Repeat Variant"/>
    <property type="match status" value="1"/>
</dbReference>
<dbReference type="PANTHER" id="PTHR12363">
    <property type="entry name" value="TRANSPORTIN 3 AND IMPORTIN 13"/>
    <property type="match status" value="1"/>
</dbReference>
<evidence type="ECO:0000256" key="2">
    <source>
        <dbReference type="ARBA" id="ARBA00007991"/>
    </source>
</evidence>
<dbReference type="GeneID" id="113511788"/>
<feature type="domain" description="Importin N-terminal" evidence="6">
    <location>
        <begin position="26"/>
        <end position="92"/>
    </location>
</feature>
<evidence type="ECO:0000313" key="7">
    <source>
        <dbReference type="Proteomes" id="UP001652740"/>
    </source>
</evidence>
<dbReference type="Pfam" id="PF18806">
    <property type="entry name" value="Importin_rep_3"/>
    <property type="match status" value="1"/>
</dbReference>
<evidence type="ECO:0000313" key="8">
    <source>
        <dbReference type="RefSeq" id="XP_052752608.1"/>
    </source>
</evidence>
<dbReference type="InterPro" id="IPR011989">
    <property type="entry name" value="ARM-like"/>
</dbReference>
<keyword evidence="7" id="KW-1185">Reference proteome</keyword>
<protein>
    <submittedName>
        <fullName evidence="8">Importin-13</fullName>
    </submittedName>
</protein>